<dbReference type="VEuPathDB" id="FungiDB:PTTG_28017"/>
<protein>
    <submittedName>
        <fullName evidence="1 2">Uncharacterized protein</fullName>
    </submittedName>
</protein>
<organism evidence="1">
    <name type="scientific">Puccinia triticina (isolate 1-1 / race 1 (BBBD))</name>
    <name type="common">Brown leaf rust fungus</name>
    <dbReference type="NCBI Taxonomy" id="630390"/>
    <lineage>
        <taxon>Eukaryota</taxon>
        <taxon>Fungi</taxon>
        <taxon>Dikarya</taxon>
        <taxon>Basidiomycota</taxon>
        <taxon>Pucciniomycotina</taxon>
        <taxon>Pucciniomycetes</taxon>
        <taxon>Pucciniales</taxon>
        <taxon>Pucciniaceae</taxon>
        <taxon>Puccinia</taxon>
    </lineage>
</organism>
<reference evidence="1" key="2">
    <citation type="submission" date="2016-05" db="EMBL/GenBank/DDBJ databases">
        <title>Comparative analysis highlights variable genome content of wheat rusts and divergence of the mating loci.</title>
        <authorList>
            <person name="Cuomo C.A."/>
            <person name="Bakkeren G."/>
            <person name="Szabo L."/>
            <person name="Khalil H."/>
            <person name="Joly D."/>
            <person name="Goldberg J."/>
            <person name="Young S."/>
            <person name="Zeng Q."/>
            <person name="Fellers J."/>
        </authorList>
    </citation>
    <scope>NUCLEOTIDE SEQUENCE [LARGE SCALE GENOMIC DNA]</scope>
    <source>
        <strain evidence="1">1-1 BBBD Race 1</strain>
    </source>
</reference>
<sequence length="302" mass="34263">MQKAYGISANPHDVIQNVAAIPMRKWGLDSAAGPTKLKIRNILVDLFGETELKKRQELYDYKMNRVGSVGLWCRREDLHNSQRLGVDILAVWKIADALQFGSKNLLENAEGRMTFDSAFAQIIRVITAKGRVFSWVDSPERAWLYIYCGSLFIERLAKLSGSVLLSEHTNPLSTTAVKSLVGNSGMINGGYGRGLEIMHWCDLGLDPKEWARIRQIRKSGDPEEIEKLNKGMSKISDDERKKLQIWHQLVINYDAQEPRSIASKITRTVSECVDRSKTAFLAFSQQTRVLLKDKLDQINPWL</sequence>
<name>A0A180GF27_PUCT1</name>
<reference evidence="2 3" key="3">
    <citation type="journal article" date="2017" name="G3 (Bethesda)">
        <title>Comparative analysis highlights variable genome content of wheat rusts and divergence of the mating loci.</title>
        <authorList>
            <person name="Cuomo C.A."/>
            <person name="Bakkeren G."/>
            <person name="Khalil H.B."/>
            <person name="Panwar V."/>
            <person name="Joly D."/>
            <person name="Linning R."/>
            <person name="Sakthikumar S."/>
            <person name="Song X."/>
            <person name="Adiconis X."/>
            <person name="Fan L."/>
            <person name="Goldberg J.M."/>
            <person name="Levin J.Z."/>
            <person name="Young S."/>
            <person name="Zeng Q."/>
            <person name="Anikster Y."/>
            <person name="Bruce M."/>
            <person name="Wang M."/>
            <person name="Yin C."/>
            <person name="McCallum B."/>
            <person name="Szabo L.J."/>
            <person name="Hulbert S."/>
            <person name="Chen X."/>
            <person name="Fellers J.P."/>
        </authorList>
    </citation>
    <scope>NUCLEOTIDE SEQUENCE</scope>
    <source>
        <strain evidence="3">Isolate 1-1 / race 1 (BBBD)</strain>
        <strain evidence="2">isolate 1-1 / race 1 (BBBD)</strain>
    </source>
</reference>
<dbReference type="Proteomes" id="UP000005240">
    <property type="component" value="Unassembled WGS sequence"/>
</dbReference>
<reference evidence="1" key="1">
    <citation type="submission" date="2009-11" db="EMBL/GenBank/DDBJ databases">
        <authorList>
            <consortium name="The Broad Institute Genome Sequencing Platform"/>
            <person name="Ward D."/>
            <person name="Feldgarden M."/>
            <person name="Earl A."/>
            <person name="Young S.K."/>
            <person name="Zeng Q."/>
            <person name="Koehrsen M."/>
            <person name="Alvarado L."/>
            <person name="Berlin A."/>
            <person name="Bochicchio J."/>
            <person name="Borenstein D."/>
            <person name="Chapman S.B."/>
            <person name="Chen Z."/>
            <person name="Engels R."/>
            <person name="Freedman E."/>
            <person name="Gellesch M."/>
            <person name="Goldberg J."/>
            <person name="Griggs A."/>
            <person name="Gujja S."/>
            <person name="Heilman E."/>
            <person name="Heiman D."/>
            <person name="Hepburn T."/>
            <person name="Howarth C."/>
            <person name="Jen D."/>
            <person name="Larson L."/>
            <person name="Lewis B."/>
            <person name="Mehta T."/>
            <person name="Park D."/>
            <person name="Pearson M."/>
            <person name="Roberts A."/>
            <person name="Saif S."/>
            <person name="Shea T."/>
            <person name="Shenoy N."/>
            <person name="Sisk P."/>
            <person name="Stolte C."/>
            <person name="Sykes S."/>
            <person name="Thomson T."/>
            <person name="Walk T."/>
            <person name="White J."/>
            <person name="Yandava C."/>
            <person name="Izard J."/>
            <person name="Baranova O.V."/>
            <person name="Blanton J.M."/>
            <person name="Tanner A.C."/>
            <person name="Dewhirst F.E."/>
            <person name="Haas B."/>
            <person name="Nusbaum C."/>
            <person name="Birren B."/>
        </authorList>
    </citation>
    <scope>NUCLEOTIDE SEQUENCE [LARGE SCALE GENOMIC DNA]</scope>
    <source>
        <strain evidence="1">1-1 BBBD Race 1</strain>
    </source>
</reference>
<dbReference type="EMBL" id="ADAS02000083">
    <property type="protein sequence ID" value="OAV91265.1"/>
    <property type="molecule type" value="Genomic_DNA"/>
</dbReference>
<evidence type="ECO:0000313" key="3">
    <source>
        <dbReference type="Proteomes" id="UP000005240"/>
    </source>
</evidence>
<gene>
    <name evidence="1" type="ORF">PTTG_28017</name>
</gene>
<proteinExistence type="predicted"/>
<dbReference type="AlphaFoldDB" id="A0A180GF27"/>
<evidence type="ECO:0000313" key="2">
    <source>
        <dbReference type="EnsemblFungi" id="PTTG_28017-t43_1-p1"/>
    </source>
</evidence>
<keyword evidence="3" id="KW-1185">Reference proteome</keyword>
<accession>A0A180GF27</accession>
<dbReference type="EnsemblFungi" id="PTTG_28017-t43_1">
    <property type="protein sequence ID" value="PTTG_28017-t43_1-p1"/>
    <property type="gene ID" value="PTTG_28017"/>
</dbReference>
<dbReference type="OrthoDB" id="2495958at2759"/>
<evidence type="ECO:0000313" key="1">
    <source>
        <dbReference type="EMBL" id="OAV91265.1"/>
    </source>
</evidence>
<reference evidence="2" key="4">
    <citation type="submission" date="2025-05" db="UniProtKB">
        <authorList>
            <consortium name="EnsemblFungi"/>
        </authorList>
    </citation>
    <scope>IDENTIFICATION</scope>
    <source>
        <strain evidence="2">isolate 1-1 / race 1 (BBBD)</strain>
    </source>
</reference>